<organism evidence="1 2">
    <name type="scientific">Trichonephila clavata</name>
    <name type="common">Joro spider</name>
    <name type="synonym">Nephila clavata</name>
    <dbReference type="NCBI Taxonomy" id="2740835"/>
    <lineage>
        <taxon>Eukaryota</taxon>
        <taxon>Metazoa</taxon>
        <taxon>Ecdysozoa</taxon>
        <taxon>Arthropoda</taxon>
        <taxon>Chelicerata</taxon>
        <taxon>Arachnida</taxon>
        <taxon>Araneae</taxon>
        <taxon>Araneomorphae</taxon>
        <taxon>Entelegynae</taxon>
        <taxon>Araneoidea</taxon>
        <taxon>Nephilidae</taxon>
        <taxon>Trichonephila</taxon>
    </lineage>
</organism>
<dbReference type="Proteomes" id="UP000887116">
    <property type="component" value="Unassembled WGS sequence"/>
</dbReference>
<sequence>MPSRRIGDLSGGCSAALFAKFAENNRRTISIRFHRQEQSQKMGQMDSSESLPQSLGRFYHKKDFEIKVAKIINGEHAYYSLLWKF</sequence>
<dbReference type="OrthoDB" id="10275685at2759"/>
<name>A0A8X6LC42_TRICU</name>
<gene>
    <name evidence="1" type="ORF">TNCT_307031</name>
</gene>
<evidence type="ECO:0000313" key="1">
    <source>
        <dbReference type="EMBL" id="GFR02992.1"/>
    </source>
</evidence>
<evidence type="ECO:0000313" key="2">
    <source>
        <dbReference type="Proteomes" id="UP000887116"/>
    </source>
</evidence>
<dbReference type="AlphaFoldDB" id="A0A8X6LC42"/>
<comment type="caution">
    <text evidence="1">The sequence shown here is derived from an EMBL/GenBank/DDBJ whole genome shotgun (WGS) entry which is preliminary data.</text>
</comment>
<dbReference type="EMBL" id="BMAO01025476">
    <property type="protein sequence ID" value="GFR02992.1"/>
    <property type="molecule type" value="Genomic_DNA"/>
</dbReference>
<accession>A0A8X6LC42</accession>
<keyword evidence="2" id="KW-1185">Reference proteome</keyword>
<proteinExistence type="predicted"/>
<reference evidence="1" key="1">
    <citation type="submission" date="2020-07" db="EMBL/GenBank/DDBJ databases">
        <title>Multicomponent nature underlies the extraordinary mechanical properties of spider dragline silk.</title>
        <authorList>
            <person name="Kono N."/>
            <person name="Nakamura H."/>
            <person name="Mori M."/>
            <person name="Yoshida Y."/>
            <person name="Ohtoshi R."/>
            <person name="Malay A.D."/>
            <person name="Moran D.A.P."/>
            <person name="Tomita M."/>
            <person name="Numata K."/>
            <person name="Arakawa K."/>
        </authorList>
    </citation>
    <scope>NUCLEOTIDE SEQUENCE</scope>
</reference>
<protein>
    <submittedName>
        <fullName evidence="1">Uncharacterized protein</fullName>
    </submittedName>
</protein>